<name>A0A4U8Z3T6_METTU</name>
<evidence type="ECO:0000313" key="2">
    <source>
        <dbReference type="EMBL" id="VTZ50317.1"/>
    </source>
</evidence>
<dbReference type="KEGG" id="mtun:MTUNDRAET4_3201"/>
<dbReference type="GO" id="GO:0016853">
    <property type="term" value="F:isomerase activity"/>
    <property type="evidence" value="ECO:0007669"/>
    <property type="project" value="UniProtKB-KW"/>
</dbReference>
<dbReference type="SUPFAM" id="SSF55331">
    <property type="entry name" value="Tautomerase/MIF"/>
    <property type="match status" value="1"/>
</dbReference>
<sequence length="129" mass="14349">MPLLRFDLVEGRSDESLAALLDAAHAAMLDAFHVPADDRYQIVNEHPASRMVIKDTGLGIARTANVVVVQVTTRPRPQAQKVDFYARLARYLHERCGVDPADLMVSCVENTDEDWSFGHGRAQFLTGEL</sequence>
<gene>
    <name evidence="1" type="primary">yrdN</name>
    <name evidence="2" type="ORF">MPC4_220047</name>
    <name evidence="1" type="ORF">MTUNDRAET4_3201</name>
</gene>
<protein>
    <submittedName>
        <fullName evidence="1">Putative tautomerase YrdN</fullName>
        <ecNumber evidence="1">5.3.2.-</ecNumber>
    </submittedName>
</protein>
<reference evidence="2 4" key="2">
    <citation type="submission" date="2019-05" db="EMBL/GenBank/DDBJ databases">
        <authorList>
            <person name="Farhan Ul Haque M."/>
        </authorList>
    </citation>
    <scope>NUCLEOTIDE SEQUENCE [LARGE SCALE GENOMIC DNA]</scope>
    <source>
        <strain evidence="2">2</strain>
    </source>
</reference>
<keyword evidence="4" id="KW-1185">Reference proteome</keyword>
<dbReference type="Gene3D" id="3.30.429.10">
    <property type="entry name" value="Macrophage Migration Inhibitory Factor"/>
    <property type="match status" value="1"/>
</dbReference>
<dbReference type="RefSeq" id="WP_134490679.1">
    <property type="nucleotide sequence ID" value="NZ_CABFMQ020000079.1"/>
</dbReference>
<keyword evidence="1" id="KW-0413">Isomerase</keyword>
<dbReference type="InterPro" id="IPR037479">
    <property type="entry name" value="Tauto_MSAD"/>
</dbReference>
<accession>A0A4U8Z3T6</accession>
<dbReference type="InterPro" id="IPR014347">
    <property type="entry name" value="Tautomerase/MIF_sf"/>
</dbReference>
<dbReference type="EMBL" id="LR536450">
    <property type="protein sequence ID" value="VFU10088.1"/>
    <property type="molecule type" value="Genomic_DNA"/>
</dbReference>
<evidence type="ECO:0000313" key="4">
    <source>
        <dbReference type="Proteomes" id="UP000485880"/>
    </source>
</evidence>
<dbReference type="PANTHER" id="PTHR38460">
    <property type="entry name" value="TAUTOMERASE YOLI-RELATED"/>
    <property type="match status" value="1"/>
</dbReference>
<dbReference type="EMBL" id="CABFMQ020000079">
    <property type="protein sequence ID" value="VTZ50317.1"/>
    <property type="molecule type" value="Genomic_DNA"/>
</dbReference>
<dbReference type="Proteomes" id="UP000485880">
    <property type="component" value="Unassembled WGS sequence"/>
</dbReference>
<evidence type="ECO:0000313" key="3">
    <source>
        <dbReference type="Proteomes" id="UP000294360"/>
    </source>
</evidence>
<evidence type="ECO:0000313" key="1">
    <source>
        <dbReference type="EMBL" id="VFU10088.1"/>
    </source>
</evidence>
<proteinExistence type="predicted"/>
<reference evidence="1 3" key="1">
    <citation type="submission" date="2019-03" db="EMBL/GenBank/DDBJ databases">
        <authorList>
            <person name="Kox A.R. M."/>
        </authorList>
    </citation>
    <scope>NUCLEOTIDE SEQUENCE [LARGE SCALE GENOMIC DNA]</scope>
    <source>
        <strain evidence="1">MTUNDRAET4 annotated genome</strain>
    </source>
</reference>
<dbReference type="Proteomes" id="UP000294360">
    <property type="component" value="Chromosome"/>
</dbReference>
<dbReference type="OrthoDB" id="9804765at2"/>
<dbReference type="Pfam" id="PF14552">
    <property type="entry name" value="Tautomerase_2"/>
    <property type="match status" value="1"/>
</dbReference>
<dbReference type="EC" id="5.3.2.-" evidence="1"/>
<dbReference type="AlphaFoldDB" id="A0A4U8Z3T6"/>
<dbReference type="PANTHER" id="PTHR38460:SF1">
    <property type="entry name" value="TAUTOMERASE YOLI-RELATED"/>
    <property type="match status" value="1"/>
</dbReference>
<organism evidence="1 3">
    <name type="scientific">Methylocella tundrae</name>
    <dbReference type="NCBI Taxonomy" id="227605"/>
    <lineage>
        <taxon>Bacteria</taxon>
        <taxon>Pseudomonadati</taxon>
        <taxon>Pseudomonadota</taxon>
        <taxon>Alphaproteobacteria</taxon>
        <taxon>Hyphomicrobiales</taxon>
        <taxon>Beijerinckiaceae</taxon>
        <taxon>Methylocella</taxon>
    </lineage>
</organism>